<evidence type="ECO:0000256" key="1">
    <source>
        <dbReference type="ARBA" id="ARBA00022737"/>
    </source>
</evidence>
<dbReference type="InterPro" id="IPR001304">
    <property type="entry name" value="C-type_lectin-like"/>
</dbReference>
<dbReference type="InterPro" id="IPR036179">
    <property type="entry name" value="Ig-like_dom_sf"/>
</dbReference>
<keyword evidence="4" id="KW-0732">Signal</keyword>
<evidence type="ECO:0008006" key="10">
    <source>
        <dbReference type="Google" id="ProtNLM"/>
    </source>
</evidence>
<dbReference type="SMART" id="SM00408">
    <property type="entry name" value="IGc2"/>
    <property type="match status" value="5"/>
</dbReference>
<dbReference type="SMART" id="SM00060">
    <property type="entry name" value="FN3"/>
    <property type="match status" value="4"/>
</dbReference>
<dbReference type="SMART" id="SM00034">
    <property type="entry name" value="CLECT"/>
    <property type="match status" value="1"/>
</dbReference>
<dbReference type="KEGG" id="bgt:106064800"/>
<dbReference type="InterPro" id="IPR003598">
    <property type="entry name" value="Ig_sub2"/>
</dbReference>
<keyword evidence="2" id="KW-1015">Disulfide bond</keyword>
<dbReference type="Gene3D" id="3.10.100.10">
    <property type="entry name" value="Mannose-Binding Protein A, subunit A"/>
    <property type="match status" value="1"/>
</dbReference>
<feature type="domain" description="Fibronectin type-III" evidence="7">
    <location>
        <begin position="796"/>
        <end position="910"/>
    </location>
</feature>
<dbReference type="VEuPathDB" id="VectorBase:BGLAX_050739"/>
<feature type="domain" description="C-type lectin" evidence="5">
    <location>
        <begin position="40"/>
        <end position="170"/>
    </location>
</feature>
<dbReference type="GO" id="GO:0016020">
    <property type="term" value="C:membrane"/>
    <property type="evidence" value="ECO:0007669"/>
    <property type="project" value="UniProtKB-SubCell"/>
</dbReference>
<dbReference type="OrthoDB" id="3666223at2759"/>
<dbReference type="InterPro" id="IPR003599">
    <property type="entry name" value="Ig_sub"/>
</dbReference>
<dbReference type="PROSITE" id="PS50853">
    <property type="entry name" value="FN3"/>
    <property type="match status" value="3"/>
</dbReference>
<dbReference type="FunFam" id="2.60.40.10:FF:000032">
    <property type="entry name" value="palladin isoform X1"/>
    <property type="match status" value="1"/>
</dbReference>
<dbReference type="Proteomes" id="UP000076420">
    <property type="component" value="Unassembled WGS sequence"/>
</dbReference>
<dbReference type="VEuPathDB" id="VectorBase:BGLB031279"/>
<feature type="chain" id="PRO_5012835783" description="Contactin" evidence="4">
    <location>
        <begin position="27"/>
        <end position="1262"/>
    </location>
</feature>
<evidence type="ECO:0000259" key="5">
    <source>
        <dbReference type="PROSITE" id="PS50041"/>
    </source>
</evidence>
<proteinExistence type="predicted"/>
<feature type="domain" description="Ig-like" evidence="6">
    <location>
        <begin position="603"/>
        <end position="685"/>
    </location>
</feature>
<protein>
    <recommendedName>
        <fullName evidence="10">Contactin</fullName>
    </recommendedName>
</protein>
<dbReference type="PANTHER" id="PTHR44170:SF6">
    <property type="entry name" value="CONTACTIN"/>
    <property type="match status" value="1"/>
</dbReference>
<dbReference type="SUPFAM" id="SSF56436">
    <property type="entry name" value="C-type lectin-like"/>
    <property type="match status" value="1"/>
</dbReference>
<evidence type="ECO:0000256" key="3">
    <source>
        <dbReference type="ARBA" id="ARBA00023319"/>
    </source>
</evidence>
<dbReference type="SUPFAM" id="SSF48726">
    <property type="entry name" value="Immunoglobulin"/>
    <property type="match status" value="6"/>
</dbReference>
<dbReference type="Gene3D" id="2.60.40.10">
    <property type="entry name" value="Immunoglobulins"/>
    <property type="match status" value="10"/>
</dbReference>
<dbReference type="PROSITE" id="PS50835">
    <property type="entry name" value="IG_LIKE"/>
    <property type="match status" value="6"/>
</dbReference>
<evidence type="ECO:0000259" key="7">
    <source>
        <dbReference type="PROSITE" id="PS50853"/>
    </source>
</evidence>
<dbReference type="STRING" id="6526.A0A2C9LHM8"/>
<keyword evidence="1" id="KW-0677">Repeat</keyword>
<dbReference type="InterPro" id="IPR013783">
    <property type="entry name" value="Ig-like_fold"/>
</dbReference>
<dbReference type="Pfam" id="PF13927">
    <property type="entry name" value="Ig_3"/>
    <property type="match status" value="4"/>
</dbReference>
<name>A0A2C9LHM8_BIOGL</name>
<dbReference type="CDD" id="cd00063">
    <property type="entry name" value="FN3"/>
    <property type="match status" value="3"/>
</dbReference>
<dbReference type="GO" id="GO:0098609">
    <property type="term" value="P:cell-cell adhesion"/>
    <property type="evidence" value="ECO:0007669"/>
    <property type="project" value="TreeGrafter"/>
</dbReference>
<dbReference type="InterPro" id="IPR007110">
    <property type="entry name" value="Ig-like_dom"/>
</dbReference>
<reference evidence="8" key="1">
    <citation type="submission" date="2020-05" db="UniProtKB">
        <authorList>
            <consortium name="EnsemblMetazoa"/>
        </authorList>
    </citation>
    <scope>IDENTIFICATION</scope>
    <source>
        <strain evidence="8">BB02</strain>
    </source>
</reference>
<dbReference type="InterPro" id="IPR003961">
    <property type="entry name" value="FN3_dom"/>
</dbReference>
<evidence type="ECO:0000313" key="8">
    <source>
        <dbReference type="EnsemblMetazoa" id="BGLB031279-PA"/>
    </source>
</evidence>
<keyword evidence="3" id="KW-0393">Immunoglobulin domain</keyword>
<feature type="domain" description="Ig-like" evidence="6">
    <location>
        <begin position="418"/>
        <end position="505"/>
    </location>
</feature>
<feature type="domain" description="Fibronectin type-III" evidence="7">
    <location>
        <begin position="913"/>
        <end position="1012"/>
    </location>
</feature>
<feature type="domain" description="Fibronectin type-III" evidence="7">
    <location>
        <begin position="1126"/>
        <end position="1221"/>
    </location>
</feature>
<evidence type="ECO:0000259" key="6">
    <source>
        <dbReference type="PROSITE" id="PS50835"/>
    </source>
</evidence>
<dbReference type="CDD" id="cd00037">
    <property type="entry name" value="CLECT"/>
    <property type="match status" value="1"/>
</dbReference>
<evidence type="ECO:0000256" key="4">
    <source>
        <dbReference type="SAM" id="SignalP"/>
    </source>
</evidence>
<feature type="signal peptide" evidence="4">
    <location>
        <begin position="1"/>
        <end position="26"/>
    </location>
</feature>
<feature type="domain" description="Ig-like" evidence="6">
    <location>
        <begin position="690"/>
        <end position="783"/>
    </location>
</feature>
<feature type="domain" description="Ig-like" evidence="6">
    <location>
        <begin position="510"/>
        <end position="597"/>
    </location>
</feature>
<evidence type="ECO:0000256" key="2">
    <source>
        <dbReference type="ARBA" id="ARBA00023157"/>
    </source>
</evidence>
<dbReference type="InterPro" id="IPR016186">
    <property type="entry name" value="C-type_lectin-like/link_sf"/>
</dbReference>
<dbReference type="AlphaFoldDB" id="A0A2C9LHM8"/>
<dbReference type="EnsemblMetazoa" id="BGLB031279-RA">
    <property type="protein sequence ID" value="BGLB031279-PA"/>
    <property type="gene ID" value="BGLB031279"/>
</dbReference>
<feature type="domain" description="Ig-like" evidence="6">
    <location>
        <begin position="323"/>
        <end position="381"/>
    </location>
</feature>
<evidence type="ECO:0000313" key="9">
    <source>
        <dbReference type="Proteomes" id="UP000076420"/>
    </source>
</evidence>
<dbReference type="CDD" id="cd00096">
    <property type="entry name" value="Ig"/>
    <property type="match status" value="1"/>
</dbReference>
<dbReference type="InterPro" id="IPR016187">
    <property type="entry name" value="CTDL_fold"/>
</dbReference>
<dbReference type="SUPFAM" id="SSF49265">
    <property type="entry name" value="Fibronectin type III"/>
    <property type="match status" value="2"/>
</dbReference>
<dbReference type="PROSITE" id="PS50041">
    <property type="entry name" value="C_TYPE_LECTIN_2"/>
    <property type="match status" value="1"/>
</dbReference>
<feature type="domain" description="Ig-like" evidence="6">
    <location>
        <begin position="202"/>
        <end position="300"/>
    </location>
</feature>
<dbReference type="FunFam" id="2.60.40.10:FF:000035">
    <property type="entry name" value="Contactin 1"/>
    <property type="match status" value="1"/>
</dbReference>
<dbReference type="SMART" id="SM00409">
    <property type="entry name" value="IG"/>
    <property type="match status" value="6"/>
</dbReference>
<organism evidence="8 9">
    <name type="scientific">Biomphalaria glabrata</name>
    <name type="common">Bloodfluke planorb</name>
    <name type="synonym">Freshwater snail</name>
    <dbReference type="NCBI Taxonomy" id="6526"/>
    <lineage>
        <taxon>Eukaryota</taxon>
        <taxon>Metazoa</taxon>
        <taxon>Spiralia</taxon>
        <taxon>Lophotrochozoa</taxon>
        <taxon>Mollusca</taxon>
        <taxon>Gastropoda</taxon>
        <taxon>Heterobranchia</taxon>
        <taxon>Euthyneura</taxon>
        <taxon>Panpulmonata</taxon>
        <taxon>Hygrophila</taxon>
        <taxon>Lymnaeoidea</taxon>
        <taxon>Planorbidae</taxon>
        <taxon>Biomphalaria</taxon>
    </lineage>
</organism>
<sequence length="1262" mass="142474">MKRMFYTVKRLVSLVLLFLRFRPSDQTHSIEDCPPSWFQSSGLCYNFVFQPEKTYQEALLHCQQDMAQLVSIKTAGQHEFIQTWLKTHDAAGRDWFTSGIKERSGHFVWNSDGSNVTDTYFGDHELVDKIKIDIWTRLENNVVVYKYFATVDQYMWGWNRVMKPGAFICQIEQAETWRFYQQQRDFSYGSTSSNPTAWEFAPNITYISQDTIFFETRGQTTDVTLECLASGNPIPQYRWFRKSLSRGVQEWMDPQINPKITLSYGKLIIRNPDPVTDSSTYTCVASNKLGTVWSNPVDVGFGYIGQFSNVKTNFIDAVLYMGIEIGCDTPVHNTDLHYAWYKSDMNFIRPELNSQYFLSKNGKFYISEVQSSDQGEYFCVVMMVPRSGQVLTETQAPSRTSLGIDLRVLGGTAHTYGPEIMDKFPQFFPEVPMVGDYVELECFAYGRMPLYYSWLREDGPLHPQAFYRDYKRVLVIPKARLQDTGSYTCIVKGDKNSSNKTLHLSLKSRPYFPYPMRNQHLDAGMSFTWTCGAIGYPLPTYTWYKNGVRLTSDSGDGIKVHRNTLTISNVTLGRHEGVYQCEAVNAYGKARSGGQLRILYFAPTFATSAIETSKSAAEGGNVTIACSPHAAPRATIKWLRNGAEVEHFLPNGALELSSLKKSDEGVYTCVASNELGEASSTCRLFVEENAVFVEQPIDVTVEENETTVIPCKVSFVPGKMDIVYSWRFYSHVIDFTSISEDRVHYTMPYANTLDNGALYIVSAQIKHTGLYTCVVTTVTGSISASGYLIVKGPPGEPGGVHAKQNNDSSIFHTNVDIWWQDGEDHGYPVTRYKIEYLSIFEEEWQVLRDDIPVHLTTIESHPTWHGFKVVDGLSPGNAYMFRVSAGNDQVGYGHPNQGPTQWYTVASGPPLYPPDNIGGGGGMVGQLQITWDHLPRSKWGAPNLRYIVYYKRHDESNRIQKWESSGEVTTNFFYTSVGPVYYYLLYDVKVQAINDKGEGPNSTIHQVYSAEEMPMRIPGFVSAKPINATASIITWSKIPNTREDLKGSTLAYVVNYWLEGNLRCFGKYEDTALFNTYYGDVDEGLIVGLEYGGDYCLNIQFQNHAGLGPKTDNYGMPMPLAPPQRYPEYITVMSHGTESVRLHWKAVYAAIREESLKGYKAWWWNVQENILSANITTFGLITTGVIHGIEKDKIYKLRMVAWSNGGDGQKSPDVFFTLGGQVMYDPSQADILNTAPSQSEISLAILVSCMLYVVAVVTCLSY</sequence>
<dbReference type="PANTHER" id="PTHR44170">
    <property type="entry name" value="PROTEIN SIDEKICK"/>
    <property type="match status" value="1"/>
</dbReference>
<gene>
    <name evidence="8" type="primary">106064800</name>
</gene>
<accession>A0A2C9LHM8</accession>
<dbReference type="InterPro" id="IPR036116">
    <property type="entry name" value="FN3_sf"/>
</dbReference>